<evidence type="ECO:0000313" key="4">
    <source>
        <dbReference type="EMBL" id="GLA87651.1"/>
    </source>
</evidence>
<evidence type="ECO:0000259" key="3">
    <source>
        <dbReference type="Pfam" id="PF01425"/>
    </source>
</evidence>
<keyword evidence="2" id="KW-0378">Hydrolase</keyword>
<accession>A0A9W6AVD4</accession>
<dbReference type="InterPro" id="IPR023631">
    <property type="entry name" value="Amidase_dom"/>
</dbReference>
<dbReference type="SUPFAM" id="SSF75304">
    <property type="entry name" value="Amidase signature (AS) enzymes"/>
    <property type="match status" value="2"/>
</dbReference>
<dbReference type="GO" id="GO:0016787">
    <property type="term" value="F:hydrolase activity"/>
    <property type="evidence" value="ECO:0007669"/>
    <property type="project" value="UniProtKB-KW"/>
</dbReference>
<protein>
    <recommendedName>
        <fullName evidence="3">Amidase domain-containing protein</fullName>
    </recommendedName>
</protein>
<reference evidence="4" key="1">
    <citation type="submission" date="2022-07" db="EMBL/GenBank/DDBJ databases">
        <title>Taxonomy of Aspergillus series Nigri: significant species reduction supported by multi-species coalescent approaches.</title>
        <authorList>
            <person name="Bian C."/>
            <person name="Kusuya Y."/>
            <person name="Sklenar F."/>
            <person name="D'hooge E."/>
            <person name="Yaguchi T."/>
            <person name="Takahashi H."/>
            <person name="Hubka V."/>
        </authorList>
    </citation>
    <scope>NUCLEOTIDE SEQUENCE</scope>
    <source>
        <strain evidence="4">IFM 56815</strain>
    </source>
</reference>
<proteinExistence type="inferred from homology"/>
<gene>
    <name evidence="4" type="ORF">AtubIFM56815_002077</name>
</gene>
<evidence type="ECO:0000256" key="2">
    <source>
        <dbReference type="ARBA" id="ARBA00022801"/>
    </source>
</evidence>
<dbReference type="Pfam" id="PF01425">
    <property type="entry name" value="Amidase"/>
    <property type="match status" value="1"/>
</dbReference>
<sequence length="406" mass="44865">MDWQAVCKEAQASVLNAIPVQWRLNLDDYHGRKDISKVPFTCGILTKEQIQITELTATEIVDRLESRTLKAAQVNCLTEWFYEEGLEQARALDDAIARGETLKGPLHGVPVALKDVHELKDHVSTMGYVSRRNNTMKEDSALVQTLRAAGAVFFCKTTMPQSGMTLETVSNLWGRTTDPFNRDLVAGGSSGGDAVLVALKGSPIAPSTDMGGSIRCQRHLMGCMVSGLLPTAYLKVVCVTLTLVTSRSNSLAAQIFNPRERSAAEALNLNLKTRALKERFAESWDGTASRTASGRVIDALVMPSSPAVGYPHDFNIYLGYTSLLNLIDYPSVILAITNFRVDTQLDPMDHSYQPLKTNPYDRPNYELYRPESFTNQPSTIQIVGRPFKDEEAIRAAFILDDLFKGQ</sequence>
<evidence type="ECO:0000313" key="5">
    <source>
        <dbReference type="Proteomes" id="UP001144157"/>
    </source>
</evidence>
<dbReference type="EMBL" id="BRPE01000010">
    <property type="protein sequence ID" value="GLA87651.1"/>
    <property type="molecule type" value="Genomic_DNA"/>
</dbReference>
<comment type="caution">
    <text evidence="4">The sequence shown here is derived from an EMBL/GenBank/DDBJ whole genome shotgun (WGS) entry which is preliminary data.</text>
</comment>
<dbReference type="InterPro" id="IPR036928">
    <property type="entry name" value="AS_sf"/>
</dbReference>
<dbReference type="Proteomes" id="UP001144157">
    <property type="component" value="Unassembled WGS sequence"/>
</dbReference>
<name>A0A9W6AVD4_ASPTU</name>
<feature type="domain" description="Amidase" evidence="3">
    <location>
        <begin position="71"/>
        <end position="216"/>
    </location>
</feature>
<dbReference type="PANTHER" id="PTHR46072">
    <property type="entry name" value="AMIDASE-RELATED-RELATED"/>
    <property type="match status" value="1"/>
</dbReference>
<evidence type="ECO:0000256" key="1">
    <source>
        <dbReference type="ARBA" id="ARBA00009199"/>
    </source>
</evidence>
<organism evidence="4 5">
    <name type="scientific">Aspergillus tubingensis</name>
    <dbReference type="NCBI Taxonomy" id="5068"/>
    <lineage>
        <taxon>Eukaryota</taxon>
        <taxon>Fungi</taxon>
        <taxon>Dikarya</taxon>
        <taxon>Ascomycota</taxon>
        <taxon>Pezizomycotina</taxon>
        <taxon>Eurotiomycetes</taxon>
        <taxon>Eurotiomycetidae</taxon>
        <taxon>Eurotiales</taxon>
        <taxon>Aspergillaceae</taxon>
        <taxon>Aspergillus</taxon>
        <taxon>Aspergillus subgen. Circumdati</taxon>
    </lineage>
</organism>
<comment type="similarity">
    <text evidence="1">Belongs to the amidase family.</text>
</comment>
<dbReference type="AlphaFoldDB" id="A0A9W6AVD4"/>
<dbReference type="Gene3D" id="3.90.1300.10">
    <property type="entry name" value="Amidase signature (AS) domain"/>
    <property type="match status" value="2"/>
</dbReference>